<dbReference type="SUPFAM" id="SSF56059">
    <property type="entry name" value="Glutathione synthetase ATP-binding domain-like"/>
    <property type="match status" value="1"/>
</dbReference>
<protein>
    <recommendedName>
        <fullName evidence="2">ATP-grasp domain-containing protein</fullName>
    </recommendedName>
</protein>
<comment type="caution">
    <text evidence="3">The sequence shown here is derived from an EMBL/GenBank/DDBJ whole genome shotgun (WGS) entry which is preliminary data.</text>
</comment>
<feature type="domain" description="ATP-grasp" evidence="2">
    <location>
        <begin position="138"/>
        <end position="325"/>
    </location>
</feature>
<organism evidence="3 4">
    <name type="scientific">Gimesia maris</name>
    <dbReference type="NCBI Taxonomy" id="122"/>
    <lineage>
        <taxon>Bacteria</taxon>
        <taxon>Pseudomonadati</taxon>
        <taxon>Planctomycetota</taxon>
        <taxon>Planctomycetia</taxon>
        <taxon>Planctomycetales</taxon>
        <taxon>Planctomycetaceae</taxon>
        <taxon>Gimesia</taxon>
    </lineage>
</organism>
<dbReference type="Gene3D" id="3.40.50.11770">
    <property type="match status" value="1"/>
</dbReference>
<keyword evidence="1" id="KW-0067">ATP-binding</keyword>
<dbReference type="Proteomes" id="UP000263642">
    <property type="component" value="Unassembled WGS sequence"/>
</dbReference>
<evidence type="ECO:0000313" key="4">
    <source>
        <dbReference type="Proteomes" id="UP000263642"/>
    </source>
</evidence>
<evidence type="ECO:0000259" key="2">
    <source>
        <dbReference type="PROSITE" id="PS50975"/>
    </source>
</evidence>
<evidence type="ECO:0000313" key="3">
    <source>
        <dbReference type="EMBL" id="HCO27181.1"/>
    </source>
</evidence>
<dbReference type="EMBL" id="DQAY01000191">
    <property type="protein sequence ID" value="HCO27181.1"/>
    <property type="molecule type" value="Genomic_DNA"/>
</dbReference>
<dbReference type="GO" id="GO:0005524">
    <property type="term" value="F:ATP binding"/>
    <property type="evidence" value="ECO:0007669"/>
    <property type="project" value="UniProtKB-UniRule"/>
</dbReference>
<dbReference type="AlphaFoldDB" id="A0A3D3REB7"/>
<name>A0A3D3REB7_9PLAN</name>
<keyword evidence="1" id="KW-0547">Nucleotide-binding</keyword>
<dbReference type="InterPro" id="IPR011761">
    <property type="entry name" value="ATP-grasp"/>
</dbReference>
<dbReference type="Pfam" id="PF18301">
    <property type="entry name" value="preATP-grasp_3"/>
    <property type="match status" value="1"/>
</dbReference>
<dbReference type="Gene3D" id="2.30.36.100">
    <property type="match status" value="1"/>
</dbReference>
<dbReference type="Pfam" id="PF02655">
    <property type="entry name" value="ATP-grasp_3"/>
    <property type="match status" value="1"/>
</dbReference>
<proteinExistence type="predicted"/>
<gene>
    <name evidence="3" type="ORF">DIT97_30810</name>
</gene>
<reference evidence="3 4" key="1">
    <citation type="journal article" date="2018" name="Nat. Biotechnol.">
        <title>A standardized bacterial taxonomy based on genome phylogeny substantially revises the tree of life.</title>
        <authorList>
            <person name="Parks D.H."/>
            <person name="Chuvochina M."/>
            <person name="Waite D.W."/>
            <person name="Rinke C."/>
            <person name="Skarshewski A."/>
            <person name="Chaumeil P.A."/>
            <person name="Hugenholtz P."/>
        </authorList>
    </citation>
    <scope>NUCLEOTIDE SEQUENCE [LARGE SCALE GENOMIC DNA]</scope>
    <source>
        <strain evidence="3">UBA9375</strain>
    </source>
</reference>
<dbReference type="PROSITE" id="PS50975">
    <property type="entry name" value="ATP_GRASP"/>
    <property type="match status" value="1"/>
</dbReference>
<dbReference type="InterPro" id="IPR003806">
    <property type="entry name" value="ATP-grasp_PylC-type"/>
</dbReference>
<evidence type="ECO:0000256" key="1">
    <source>
        <dbReference type="PROSITE-ProRule" id="PRU00409"/>
    </source>
</evidence>
<dbReference type="InterPro" id="IPR040803">
    <property type="entry name" value="MfnD_preATP-grasp"/>
</dbReference>
<dbReference type="Gene3D" id="3.30.470.20">
    <property type="entry name" value="ATP-grasp fold, B domain"/>
    <property type="match status" value="1"/>
</dbReference>
<dbReference type="GO" id="GO:0046872">
    <property type="term" value="F:metal ion binding"/>
    <property type="evidence" value="ECO:0007669"/>
    <property type="project" value="InterPro"/>
</dbReference>
<sequence>MNIFVSEYLCSGAWDLTDAESGLLKEGTAMLEAVITDLLALPHFRVMTVLQQTLSLKSPLIVEALRTGRLQIFRAATSQQERENFKTACRLADCVMVIAPEFEDLLSSRTQLALDCGATVAGSALKAIQLTADKWRLFELMQESSIPTIPTWQFSGELPRSAVSFPCLIKHRFGAGGLGLETFQNDDCLQKRKNQLRSSEEQFLMQPLLPGKALSTVALIRAGGREYFPVGEQQISWKQGFRYQGGTIPADVDARVLPAISDLLNRVCDLLPGLAGYVGFDILLPEDAPHEPVLVEINPRLTTSYTGYRRLTFDNLAARLIDPDTDFPDIKWKQGEMIRFQPDGSSTLLPQSESRN</sequence>
<accession>A0A3D3REB7</accession>